<dbReference type="Proteomes" id="UP000199663">
    <property type="component" value="Unassembled WGS sequence"/>
</dbReference>
<dbReference type="PANTHER" id="PTHR40037:SF1">
    <property type="entry name" value="PHOSPHOESTERASE SAOUHSC_00951-RELATED"/>
    <property type="match status" value="1"/>
</dbReference>
<dbReference type="RefSeq" id="WP_019596135.1">
    <property type="nucleotide sequence ID" value="NZ_FNQC01000001.1"/>
</dbReference>
<dbReference type="InterPro" id="IPR009097">
    <property type="entry name" value="Cyclic_Pdiesterase"/>
</dbReference>
<dbReference type="GO" id="GO:0016874">
    <property type="term" value="F:ligase activity"/>
    <property type="evidence" value="ECO:0007669"/>
    <property type="project" value="UniProtKB-KW"/>
</dbReference>
<dbReference type="InterPro" id="IPR050580">
    <property type="entry name" value="2H_phosphoesterase_YjcG-like"/>
</dbReference>
<gene>
    <name evidence="1" type="ORF">SAMN05444412_101322</name>
</gene>
<dbReference type="PANTHER" id="PTHR40037">
    <property type="entry name" value="PHOSPHOESTERASE YJCG-RELATED"/>
    <property type="match status" value="1"/>
</dbReference>
<protein>
    <submittedName>
        <fullName evidence="1">2'-5' RNA ligase</fullName>
    </submittedName>
</protein>
<keyword evidence="2" id="KW-1185">Reference proteome</keyword>
<organism evidence="1 2">
    <name type="scientific">Rhodonellum ikkaensis</name>
    <dbReference type="NCBI Taxonomy" id="336829"/>
    <lineage>
        <taxon>Bacteria</taxon>
        <taxon>Pseudomonadati</taxon>
        <taxon>Bacteroidota</taxon>
        <taxon>Cytophagia</taxon>
        <taxon>Cytophagales</taxon>
        <taxon>Cytophagaceae</taxon>
        <taxon>Rhodonellum</taxon>
    </lineage>
</organism>
<reference evidence="1 2" key="1">
    <citation type="submission" date="2016-10" db="EMBL/GenBank/DDBJ databases">
        <authorList>
            <person name="Varghese N."/>
            <person name="Submissions S."/>
        </authorList>
    </citation>
    <scope>NUCLEOTIDE SEQUENCE [LARGE SCALE GENOMIC DNA]</scope>
    <source>
        <strain evidence="1 2">DSM 17997</strain>
    </source>
</reference>
<dbReference type="SUPFAM" id="SSF55144">
    <property type="entry name" value="LigT-like"/>
    <property type="match status" value="1"/>
</dbReference>
<proteinExistence type="predicted"/>
<comment type="caution">
    <text evidence="1">The sequence shown here is derived from an EMBL/GenBank/DDBJ whole genome shotgun (WGS) entry which is preliminary data.</text>
</comment>
<evidence type="ECO:0000313" key="1">
    <source>
        <dbReference type="EMBL" id="SDY49358.1"/>
    </source>
</evidence>
<keyword evidence="1" id="KW-0436">Ligase</keyword>
<dbReference type="Gene3D" id="3.90.1140.10">
    <property type="entry name" value="Cyclic phosphodiesterase"/>
    <property type="match status" value="1"/>
</dbReference>
<name>A0A1H3KCL9_9BACT</name>
<sequence length="178" mass="21188">MTKYFVAYVPEGEIQEEATKLKLELYEAFNLKYALKSPSHVTLKMPFSWNEAKEEKLIQKIKEFFDGFQALPLTFQGFGKFGRRVIFVNVVGNPELSKMQREFSSYCKTALNQVEELSDKSFRPHMTLAYKDTKENRFEEYWDFISQKKFSKEVLVDKIALLKRVERKWQVIHFFVLK</sequence>
<evidence type="ECO:0000313" key="2">
    <source>
        <dbReference type="Proteomes" id="UP000199663"/>
    </source>
</evidence>
<dbReference type="EMBL" id="FNQC01000001">
    <property type="protein sequence ID" value="SDY49358.1"/>
    <property type="molecule type" value="Genomic_DNA"/>
</dbReference>
<dbReference type="Pfam" id="PF13563">
    <property type="entry name" value="2_5_RNA_ligase2"/>
    <property type="match status" value="1"/>
</dbReference>
<accession>A0A1H3KCL9</accession>